<name>A0A6G6WFF9_9ACTN</name>
<dbReference type="EMBL" id="CP049257">
    <property type="protein sequence ID" value="QIG43780.1"/>
    <property type="molecule type" value="Genomic_DNA"/>
</dbReference>
<reference evidence="2 3" key="1">
    <citation type="submission" date="2020-02" db="EMBL/GenBank/DDBJ databases">
        <title>Full genome sequence of Nocardioides sp. R-3366.</title>
        <authorList>
            <person name="Im W.-T."/>
        </authorList>
    </citation>
    <scope>NUCLEOTIDE SEQUENCE [LARGE SCALE GENOMIC DNA]</scope>
    <source>
        <strain evidence="2 3">R-3366</strain>
    </source>
</reference>
<protein>
    <submittedName>
        <fullName evidence="2">GAF domain-containing protein</fullName>
    </submittedName>
</protein>
<gene>
    <name evidence="2" type="ORF">G5V58_14290</name>
</gene>
<sequence length="180" mass="19187">MGEELDEVCAAVRDVFAARACVCGLVRGDVVEFVAGDGQGAERLKGTRLRVGQGIAGYVAQAGVAVEVHDVPTDERFASHLPVHEEYVPATLIGAPLFDDHGAVRGVLHVLDPACEVLDELRDAVGSPLPVLRVVADELARMAGQTRPDSEYAVPPPVWTLSRAEAIRRAVKSAQRSRTS</sequence>
<dbReference type="KEGG" id="nano:G5V58_14290"/>
<dbReference type="SUPFAM" id="SSF55781">
    <property type="entry name" value="GAF domain-like"/>
    <property type="match status" value="1"/>
</dbReference>
<dbReference type="Proteomes" id="UP000502996">
    <property type="component" value="Chromosome"/>
</dbReference>
<feature type="domain" description="GAF" evidence="1">
    <location>
        <begin position="3"/>
        <end position="114"/>
    </location>
</feature>
<keyword evidence="3" id="KW-1185">Reference proteome</keyword>
<dbReference type="AlphaFoldDB" id="A0A6G6WFF9"/>
<dbReference type="RefSeq" id="WP_165233942.1">
    <property type="nucleotide sequence ID" value="NZ_CP049257.1"/>
</dbReference>
<dbReference type="InterPro" id="IPR029016">
    <property type="entry name" value="GAF-like_dom_sf"/>
</dbReference>
<evidence type="ECO:0000259" key="1">
    <source>
        <dbReference type="Pfam" id="PF01590"/>
    </source>
</evidence>
<dbReference type="Gene3D" id="3.30.450.40">
    <property type="match status" value="1"/>
</dbReference>
<accession>A0A6G6WFF9</accession>
<evidence type="ECO:0000313" key="3">
    <source>
        <dbReference type="Proteomes" id="UP000502996"/>
    </source>
</evidence>
<dbReference type="InterPro" id="IPR003018">
    <property type="entry name" value="GAF"/>
</dbReference>
<organism evidence="2 3">
    <name type="scientific">Nocardioides anomalus</name>
    <dbReference type="NCBI Taxonomy" id="2712223"/>
    <lineage>
        <taxon>Bacteria</taxon>
        <taxon>Bacillati</taxon>
        <taxon>Actinomycetota</taxon>
        <taxon>Actinomycetes</taxon>
        <taxon>Propionibacteriales</taxon>
        <taxon>Nocardioidaceae</taxon>
        <taxon>Nocardioides</taxon>
    </lineage>
</organism>
<dbReference type="Pfam" id="PF01590">
    <property type="entry name" value="GAF"/>
    <property type="match status" value="1"/>
</dbReference>
<proteinExistence type="predicted"/>
<evidence type="ECO:0000313" key="2">
    <source>
        <dbReference type="EMBL" id="QIG43780.1"/>
    </source>
</evidence>